<keyword evidence="2" id="KW-1185">Reference proteome</keyword>
<protein>
    <recommendedName>
        <fullName evidence="3">HEPN AbiU2-like domain-containing protein</fullName>
    </recommendedName>
</protein>
<dbReference type="Proteomes" id="UP001165498">
    <property type="component" value="Unassembled WGS sequence"/>
</dbReference>
<accession>A0ABT1QVV6</accession>
<dbReference type="EMBL" id="JANFQO010000016">
    <property type="protein sequence ID" value="MCQ4166391.1"/>
    <property type="molecule type" value="Genomic_DNA"/>
</dbReference>
<gene>
    <name evidence="1" type="ORF">NM961_16855</name>
</gene>
<sequence>MKTPKVSQLFLQLQQEAYLSSSLIASGLTELRRAHVGDRGRYYNAFFHLSIGMERLCKLILILNHLATNHLKPPGIAAIKGFSHDLSNLYRTALSAYGIATTHPTEPLVASFIDFLSTFAKSTRYSNLDALASGNSGVDVLAEWNSLIEVVVAAHVRPRKQKKFETIAALAESALAENSFVLAHDLSGRPMGLGDWFRLPALHDEAAKHAVWIMIQALEPLTDAVGRAGAAAESASRANSASQLQIPDMPEFFYFLYPDRQYVLRKKRWP</sequence>
<dbReference type="RefSeq" id="WP_255915581.1">
    <property type="nucleotide sequence ID" value="NZ_JANFQO010000016.1"/>
</dbReference>
<evidence type="ECO:0000313" key="1">
    <source>
        <dbReference type="EMBL" id="MCQ4166391.1"/>
    </source>
</evidence>
<reference evidence="1" key="1">
    <citation type="submission" date="2022-07" db="EMBL/GenBank/DDBJ databases">
        <title>Tahibacter sp., a new gammaproteobacterium isolated from the silt sample collected at pig farm.</title>
        <authorList>
            <person name="Chen H."/>
        </authorList>
    </citation>
    <scope>NUCLEOTIDE SEQUENCE</scope>
    <source>
        <strain evidence="1">P2K</strain>
    </source>
</reference>
<evidence type="ECO:0008006" key="3">
    <source>
        <dbReference type="Google" id="ProtNLM"/>
    </source>
</evidence>
<organism evidence="1 2">
    <name type="scientific">Tahibacter harae</name>
    <dbReference type="NCBI Taxonomy" id="2963937"/>
    <lineage>
        <taxon>Bacteria</taxon>
        <taxon>Pseudomonadati</taxon>
        <taxon>Pseudomonadota</taxon>
        <taxon>Gammaproteobacteria</taxon>
        <taxon>Lysobacterales</taxon>
        <taxon>Rhodanobacteraceae</taxon>
        <taxon>Tahibacter</taxon>
    </lineage>
</organism>
<name>A0ABT1QVV6_9GAMM</name>
<proteinExistence type="predicted"/>
<evidence type="ECO:0000313" key="2">
    <source>
        <dbReference type="Proteomes" id="UP001165498"/>
    </source>
</evidence>
<comment type="caution">
    <text evidence="1">The sequence shown here is derived from an EMBL/GenBank/DDBJ whole genome shotgun (WGS) entry which is preliminary data.</text>
</comment>